<dbReference type="PANTHER" id="PTHR10252">
    <property type="entry name" value="HISTONE-LIKE TRANSCRIPTION FACTOR CCAAT-RELATED"/>
    <property type="match status" value="1"/>
</dbReference>
<reference evidence="11" key="1">
    <citation type="submission" date="2018-10" db="EMBL/GenBank/DDBJ databases">
        <title>Population genomic analysis revealed the cold adaptation of white poplar.</title>
        <authorList>
            <person name="Liu Y.-J."/>
        </authorList>
    </citation>
    <scope>NUCLEOTIDE SEQUENCE [LARGE SCALE GENOMIC DNA]</scope>
    <source>
        <strain evidence="11">PAL-ZL1</strain>
    </source>
</reference>
<evidence type="ECO:0000256" key="7">
    <source>
        <dbReference type="ARBA" id="ARBA00038129"/>
    </source>
</evidence>
<feature type="compositionally biased region" description="Polar residues" evidence="9">
    <location>
        <begin position="204"/>
        <end position="219"/>
    </location>
</feature>
<evidence type="ECO:0000259" key="10">
    <source>
        <dbReference type="Pfam" id="PF00125"/>
    </source>
</evidence>
<sequence>MDLNRSIELDLASPDPSPQEVENALPMNSSMLPCRQTTKEEQHNQNLDQFWNQQLLEIYNSTASKSSNMLPLARIKRVMKSDGDVKMISAETPILFSKACELFILELTLRSWLQTTSCKRRTLQRCDISRVIRQEDMLNFLNRVVPCGHKKEDEVTRCTQEMESLPNMQTPAFPFLDLNGEAVMDEDSHEDPQELMIIKPPMPSSDSSLGSASKIQPSYNRKLGSWGQSPKAYDCKVEEM</sequence>
<comment type="caution">
    <text evidence="11">The sequence shown here is derived from an EMBL/GenBank/DDBJ whole genome shotgun (WGS) entry which is preliminary data.</text>
</comment>
<comment type="subcellular location">
    <subcellularLocation>
        <location evidence="1">Nucleus</location>
    </subcellularLocation>
</comment>
<accession>A0A4U5PTI4</accession>
<feature type="domain" description="Core Histone H2A/H2B/H3" evidence="10">
    <location>
        <begin position="61"/>
        <end position="133"/>
    </location>
</feature>
<keyword evidence="4" id="KW-0804">Transcription</keyword>
<dbReference type="InterPro" id="IPR050568">
    <property type="entry name" value="Transcr_DNA_Rep_Reg"/>
</dbReference>
<comment type="function">
    <text evidence="8">Stimulates the transcription of various genes by recognizing and binding to a CCAAT motif in promoters.</text>
</comment>
<dbReference type="Pfam" id="PF00125">
    <property type="entry name" value="Histone"/>
    <property type="match status" value="1"/>
</dbReference>
<dbReference type="STRING" id="43335.A0A4U5PTI4"/>
<comment type="subunit">
    <text evidence="6">Heterotrimeric transcription factor composed of three components, NF-YA, NF-YB and NF-YC. NF-YB and NF-YC must interact and dimerize for NF-YA association and DNA binding.</text>
</comment>
<evidence type="ECO:0000256" key="3">
    <source>
        <dbReference type="ARBA" id="ARBA00023125"/>
    </source>
</evidence>
<dbReference type="GO" id="GO:0046982">
    <property type="term" value="F:protein heterodimerization activity"/>
    <property type="evidence" value="ECO:0007669"/>
    <property type="project" value="InterPro"/>
</dbReference>
<keyword evidence="5" id="KW-0539">Nucleus</keyword>
<feature type="region of interest" description="Disordered" evidence="9">
    <location>
        <begin position="199"/>
        <end position="229"/>
    </location>
</feature>
<comment type="similarity">
    <text evidence="7">Belongs to the NFYC/HAP5 subunit family.</text>
</comment>
<dbReference type="EMBL" id="RCHU01000605">
    <property type="protein sequence ID" value="TKS00399.1"/>
    <property type="molecule type" value="Genomic_DNA"/>
</dbReference>
<organism evidence="11">
    <name type="scientific">Populus alba</name>
    <name type="common">White poplar</name>
    <dbReference type="NCBI Taxonomy" id="43335"/>
    <lineage>
        <taxon>Eukaryota</taxon>
        <taxon>Viridiplantae</taxon>
        <taxon>Streptophyta</taxon>
        <taxon>Embryophyta</taxon>
        <taxon>Tracheophyta</taxon>
        <taxon>Spermatophyta</taxon>
        <taxon>Magnoliopsida</taxon>
        <taxon>eudicotyledons</taxon>
        <taxon>Gunneridae</taxon>
        <taxon>Pentapetalae</taxon>
        <taxon>rosids</taxon>
        <taxon>fabids</taxon>
        <taxon>Malpighiales</taxon>
        <taxon>Salicaceae</taxon>
        <taxon>Saliceae</taxon>
        <taxon>Populus</taxon>
    </lineage>
</organism>
<evidence type="ECO:0000256" key="5">
    <source>
        <dbReference type="ARBA" id="ARBA00023242"/>
    </source>
</evidence>
<evidence type="ECO:0000256" key="8">
    <source>
        <dbReference type="ARBA" id="ARBA00059992"/>
    </source>
</evidence>
<evidence type="ECO:0000256" key="1">
    <source>
        <dbReference type="ARBA" id="ARBA00004123"/>
    </source>
</evidence>
<dbReference type="GO" id="GO:0005634">
    <property type="term" value="C:nucleus"/>
    <property type="evidence" value="ECO:0007669"/>
    <property type="project" value="UniProtKB-SubCell"/>
</dbReference>
<protein>
    <recommendedName>
        <fullName evidence="10">Core Histone H2A/H2B/H3 domain-containing protein</fullName>
    </recommendedName>
</protein>
<gene>
    <name evidence="11" type="ORF">D5086_0000182630</name>
</gene>
<keyword evidence="3" id="KW-0238">DNA-binding</keyword>
<evidence type="ECO:0000313" key="11">
    <source>
        <dbReference type="EMBL" id="TKS00399.1"/>
    </source>
</evidence>
<dbReference type="SUPFAM" id="SSF47113">
    <property type="entry name" value="Histone-fold"/>
    <property type="match status" value="1"/>
</dbReference>
<keyword evidence="2" id="KW-0805">Transcription regulation</keyword>
<proteinExistence type="inferred from homology"/>
<evidence type="ECO:0000256" key="6">
    <source>
        <dbReference type="ARBA" id="ARBA00025911"/>
    </source>
</evidence>
<dbReference type="InterPro" id="IPR007125">
    <property type="entry name" value="H2A/H2B/H3"/>
</dbReference>
<dbReference type="FunFam" id="1.10.20.10:FF:000062">
    <property type="entry name" value="Nuclear transcription factor Y subunit C"/>
    <property type="match status" value="1"/>
</dbReference>
<feature type="region of interest" description="Disordered" evidence="9">
    <location>
        <begin position="1"/>
        <end position="22"/>
    </location>
</feature>
<name>A0A4U5PTI4_POPAL</name>
<dbReference type="PANTHER" id="PTHR10252:SF124">
    <property type="entry name" value="NUCLEAR TRANSCRIPTION FACTOR Y SUBUNIT C-10"/>
    <property type="match status" value="1"/>
</dbReference>
<evidence type="ECO:0000256" key="4">
    <source>
        <dbReference type="ARBA" id="ARBA00023163"/>
    </source>
</evidence>
<dbReference type="AlphaFoldDB" id="A0A4U5PTI4"/>
<evidence type="ECO:0000256" key="2">
    <source>
        <dbReference type="ARBA" id="ARBA00023015"/>
    </source>
</evidence>
<dbReference type="GO" id="GO:0006355">
    <property type="term" value="P:regulation of DNA-templated transcription"/>
    <property type="evidence" value="ECO:0007669"/>
    <property type="project" value="TreeGrafter"/>
</dbReference>
<dbReference type="GO" id="GO:0000976">
    <property type="term" value="F:transcription cis-regulatory region binding"/>
    <property type="evidence" value="ECO:0007669"/>
    <property type="project" value="TreeGrafter"/>
</dbReference>
<dbReference type="InterPro" id="IPR009072">
    <property type="entry name" value="Histone-fold"/>
</dbReference>
<dbReference type="CDD" id="cd22908">
    <property type="entry name" value="HFD_NFYC-like"/>
    <property type="match status" value="1"/>
</dbReference>
<evidence type="ECO:0000256" key="9">
    <source>
        <dbReference type="SAM" id="MobiDB-lite"/>
    </source>
</evidence>
<dbReference type="Gene3D" id="1.10.20.10">
    <property type="entry name" value="Histone, subunit A"/>
    <property type="match status" value="1"/>
</dbReference>